<evidence type="ECO:0000259" key="1">
    <source>
        <dbReference type="Pfam" id="PF22483"/>
    </source>
</evidence>
<dbReference type="EMBL" id="JAAEJV010000002">
    <property type="protein sequence ID" value="MBF5058697.1"/>
    <property type="molecule type" value="Genomic_DNA"/>
</dbReference>
<sequence length="149" mass="17675">MDYSYYSVPYKYVGKELDVQQGRDTIRIFYEGEEIVLHIRSKEKGAFVTIPEHYPQYKQITSTEYQEKYRLKMEDIGLYAGKYFIYFLEKNPKNWNRGIQGILSLKKEHPKEVIDKACERALYYGATGYRIIKNICENGSYNLPLDKDL</sequence>
<evidence type="ECO:0000313" key="4">
    <source>
        <dbReference type="Proteomes" id="UP001194714"/>
    </source>
</evidence>
<organism evidence="3 4">
    <name type="scientific">Candidatus Neptunichlamydia vexilliferae</name>
    <dbReference type="NCBI Taxonomy" id="1651774"/>
    <lineage>
        <taxon>Bacteria</taxon>
        <taxon>Pseudomonadati</taxon>
        <taxon>Chlamydiota</taxon>
        <taxon>Chlamydiia</taxon>
        <taxon>Parachlamydiales</taxon>
        <taxon>Simkaniaceae</taxon>
        <taxon>Candidatus Neptunichlamydia</taxon>
    </lineage>
</organism>
<evidence type="ECO:0000313" key="3">
    <source>
        <dbReference type="EMBL" id="MBF5060281.1"/>
    </source>
</evidence>
<gene>
    <name evidence="2" type="ORF">NEPTK9_000196</name>
    <name evidence="3" type="ORF">NEPTK9_001815</name>
</gene>
<dbReference type="Proteomes" id="UP001194714">
    <property type="component" value="Unassembled WGS sequence"/>
</dbReference>
<name>A0ABS0B1K4_9BACT</name>
<reference evidence="3 4" key="1">
    <citation type="submission" date="2020-01" db="EMBL/GenBank/DDBJ databases">
        <title>Draft genome sequence of Cand. Neptunochlamydia vexilliferae K9.</title>
        <authorList>
            <person name="Schulz F."/>
            <person name="Koestlbacher S."/>
            <person name="Wascher F."/>
            <person name="Pizzetti I."/>
            <person name="Horn M."/>
        </authorList>
    </citation>
    <scope>NUCLEOTIDE SEQUENCE [LARGE SCALE GENOMIC DNA]</scope>
    <source>
        <strain evidence="3 4">K9</strain>
    </source>
</reference>
<dbReference type="InterPro" id="IPR054353">
    <property type="entry name" value="IstA-like_C"/>
</dbReference>
<keyword evidence="4" id="KW-1185">Reference proteome</keyword>
<evidence type="ECO:0000313" key="2">
    <source>
        <dbReference type="EMBL" id="MBF5058697.1"/>
    </source>
</evidence>
<proteinExistence type="predicted"/>
<dbReference type="Pfam" id="PF22483">
    <property type="entry name" value="Mu-transpos_C_2"/>
    <property type="match status" value="1"/>
</dbReference>
<feature type="domain" description="Transposase for insertion sequence element IS21-like C-terminal" evidence="1">
    <location>
        <begin position="2"/>
        <end position="49"/>
    </location>
</feature>
<accession>A0ABS0B1K4</accession>
<dbReference type="EMBL" id="JAAEJV010000119">
    <property type="protein sequence ID" value="MBF5060281.1"/>
    <property type="molecule type" value="Genomic_DNA"/>
</dbReference>
<comment type="caution">
    <text evidence="3">The sequence shown here is derived from an EMBL/GenBank/DDBJ whole genome shotgun (WGS) entry which is preliminary data.</text>
</comment>
<protein>
    <recommendedName>
        <fullName evidence="1">Transposase for insertion sequence element IS21-like C-terminal domain-containing protein</fullName>
    </recommendedName>
</protein>